<feature type="domain" description="Peptidase S8/S53" evidence="6">
    <location>
        <begin position="275"/>
        <end position="733"/>
    </location>
</feature>
<evidence type="ECO:0000313" key="9">
    <source>
        <dbReference type="Proteomes" id="UP000436522"/>
    </source>
</evidence>
<dbReference type="InterPro" id="IPR036852">
    <property type="entry name" value="Peptidase_S8/S53_dom_sf"/>
</dbReference>
<dbReference type="GO" id="GO:0006508">
    <property type="term" value="P:proteolysis"/>
    <property type="evidence" value="ECO:0007669"/>
    <property type="project" value="UniProtKB-KW"/>
</dbReference>
<dbReference type="SUPFAM" id="SSF48317">
    <property type="entry name" value="Acid phosphatase/Vanadium-dependent haloperoxidase"/>
    <property type="match status" value="1"/>
</dbReference>
<dbReference type="Pfam" id="PF01569">
    <property type="entry name" value="PAP2"/>
    <property type="match status" value="1"/>
</dbReference>
<dbReference type="SUPFAM" id="SSF52743">
    <property type="entry name" value="Subtilisin-like"/>
    <property type="match status" value="1"/>
</dbReference>
<dbReference type="InterPro" id="IPR050131">
    <property type="entry name" value="Peptidase_S8_subtilisin-like"/>
</dbReference>
<dbReference type="EMBL" id="BLIV01000001">
    <property type="protein sequence ID" value="GFE48361.1"/>
    <property type="molecule type" value="Genomic_DNA"/>
</dbReference>
<dbReference type="PRINTS" id="PR00723">
    <property type="entry name" value="SUBTILISIN"/>
</dbReference>
<reference evidence="8 9" key="1">
    <citation type="submission" date="2019-12" db="EMBL/GenBank/DDBJ databases">
        <title>Roseobacter cerasinus sp. nov., isolated from seawater around aquaculture.</title>
        <authorList>
            <person name="Muramatsu S."/>
            <person name="Takabe Y."/>
            <person name="Mori K."/>
            <person name="Takaichi S."/>
            <person name="Hanada S."/>
        </authorList>
    </citation>
    <scope>NUCLEOTIDE SEQUENCE [LARGE SCALE GENOMIC DNA]</scope>
    <source>
        <strain evidence="8 9">AI77</strain>
    </source>
</reference>
<comment type="caution">
    <text evidence="8">The sequence shown here is derived from an EMBL/GenBank/DDBJ whole genome shotgun (WGS) entry which is preliminary data.</text>
</comment>
<dbReference type="CDD" id="cd00306">
    <property type="entry name" value="Peptidases_S8_S53"/>
    <property type="match status" value="1"/>
</dbReference>
<dbReference type="PANTHER" id="PTHR43806">
    <property type="entry name" value="PEPTIDASE S8"/>
    <property type="match status" value="1"/>
</dbReference>
<evidence type="ECO:0000259" key="7">
    <source>
        <dbReference type="Pfam" id="PF01569"/>
    </source>
</evidence>
<accession>A0A640VMQ1</accession>
<feature type="domain" description="Phosphatidic acid phosphatase type 2/haloperoxidase" evidence="7">
    <location>
        <begin position="106"/>
        <end position="209"/>
    </location>
</feature>
<protein>
    <recommendedName>
        <fullName evidence="10">Subtilase family protein</fullName>
    </recommendedName>
</protein>
<evidence type="ECO:0000256" key="2">
    <source>
        <dbReference type="ARBA" id="ARBA00022670"/>
    </source>
</evidence>
<keyword evidence="2 5" id="KW-0645">Protease</keyword>
<dbReference type="Pfam" id="PF00082">
    <property type="entry name" value="Peptidase_S8"/>
    <property type="match status" value="1"/>
</dbReference>
<evidence type="ECO:0000256" key="5">
    <source>
        <dbReference type="PROSITE-ProRule" id="PRU01240"/>
    </source>
</evidence>
<evidence type="ECO:0000256" key="1">
    <source>
        <dbReference type="ARBA" id="ARBA00011073"/>
    </source>
</evidence>
<dbReference type="GO" id="GO:0004252">
    <property type="term" value="F:serine-type endopeptidase activity"/>
    <property type="evidence" value="ECO:0007669"/>
    <property type="project" value="UniProtKB-UniRule"/>
</dbReference>
<dbReference type="PROSITE" id="PS51892">
    <property type="entry name" value="SUBTILASE"/>
    <property type="match status" value="1"/>
</dbReference>
<dbReference type="OrthoDB" id="9780507at2"/>
<evidence type="ECO:0008006" key="10">
    <source>
        <dbReference type="Google" id="ProtNLM"/>
    </source>
</evidence>
<evidence type="ECO:0000256" key="3">
    <source>
        <dbReference type="ARBA" id="ARBA00022801"/>
    </source>
</evidence>
<proteinExistence type="inferred from homology"/>
<evidence type="ECO:0000313" key="8">
    <source>
        <dbReference type="EMBL" id="GFE48361.1"/>
    </source>
</evidence>
<sequence length="742" mass="79546">MQDQLDLMFEEDIEFFRQRVVDVLPTIHDLLRCAKVEAPYFLETPDEHGELSKAEVEELLRKQNSKERAARRAEILAEVDDIAGPFLDQISDYAGPPGSVLKLVSLMSAAGYVIGYHFKHLFGRPRPSAFDPRVDPIIDVPTHSSYPSAHAVQTHLIAHALAEVYEDSSLVGRLFDVAERISVNREYAGVHYSSDSEAGKLIAQAAFPILRLVMDEPFVEAVAEMNPALDTICAATGRVPGSALEPPEDRDPDGEGLPWNLVSLGVDHLSEEHSGAGTVVALFDTAVKVDHSAIAEAISGEFVNLDYPLPLNDPWCMGSKGIGHGTAMAGLIVGETEQGRRLGVAPKAKLTPVRCANLARDSHDDRFDLGVALLALGLNGHRPAFAAVCDSGSLAQRMAAVVLSLDFPRPDVARNQYITANELQKARNEGRIEALLDQARRGARQICDPFALAILLVQNAVPVVIPAGNRGGEGLAYPGAFEDYEPLLGLLGDEDGRSLVLQQLVEMMKQFNRGTSSSVLEQPFESFLQQFDSSGQELRVQGRNARRAFRDGQEAQTVDADALDAFAGTGIVVVGASYHKDITQDAPAQKAAEVTHSGYRRSEYSQYGPGLCVLAPSDRDGQPATRCHRYGFTGLENALGAHTVPVTTSDLPGPGGFSGSNTGMTHAGQQVGFGGTSAAAAQVAGVLALLAAQSDELLSGPDLRTALIALAEPGIDLEAIEDDPKRKREHGYGMVDLSKMGA</sequence>
<organism evidence="8 9">
    <name type="scientific">Roseobacter cerasinus</name>
    <dbReference type="NCBI Taxonomy" id="2602289"/>
    <lineage>
        <taxon>Bacteria</taxon>
        <taxon>Pseudomonadati</taxon>
        <taxon>Pseudomonadota</taxon>
        <taxon>Alphaproteobacteria</taxon>
        <taxon>Rhodobacterales</taxon>
        <taxon>Roseobacteraceae</taxon>
        <taxon>Roseobacter</taxon>
    </lineage>
</organism>
<dbReference type="RefSeq" id="WP_159974277.1">
    <property type="nucleotide sequence ID" value="NZ_BLIV01000001.1"/>
</dbReference>
<feature type="active site" description="Charge relay system" evidence="5">
    <location>
        <position position="284"/>
    </location>
</feature>
<gene>
    <name evidence="8" type="ORF">So717_01140</name>
</gene>
<evidence type="ECO:0000259" key="6">
    <source>
        <dbReference type="Pfam" id="PF00082"/>
    </source>
</evidence>
<dbReference type="InterPro" id="IPR000326">
    <property type="entry name" value="PAP2/HPO"/>
</dbReference>
<dbReference type="InterPro" id="IPR036938">
    <property type="entry name" value="PAP2/HPO_sf"/>
</dbReference>
<dbReference type="Gene3D" id="3.40.50.200">
    <property type="entry name" value="Peptidase S8/S53 domain"/>
    <property type="match status" value="2"/>
</dbReference>
<keyword evidence="4 5" id="KW-0720">Serine protease</keyword>
<dbReference type="Gene3D" id="1.20.144.10">
    <property type="entry name" value="Phosphatidic acid phosphatase type 2/haloperoxidase"/>
    <property type="match status" value="1"/>
</dbReference>
<evidence type="ECO:0000256" key="4">
    <source>
        <dbReference type="ARBA" id="ARBA00022825"/>
    </source>
</evidence>
<feature type="active site" description="Charge relay system" evidence="5">
    <location>
        <position position="324"/>
    </location>
</feature>
<dbReference type="InterPro" id="IPR015500">
    <property type="entry name" value="Peptidase_S8_subtilisin-rel"/>
</dbReference>
<dbReference type="InterPro" id="IPR000209">
    <property type="entry name" value="Peptidase_S8/S53_dom"/>
</dbReference>
<dbReference type="AlphaFoldDB" id="A0A640VMQ1"/>
<dbReference type="Proteomes" id="UP000436522">
    <property type="component" value="Unassembled WGS sequence"/>
</dbReference>
<name>A0A640VMQ1_9RHOB</name>
<dbReference type="PANTHER" id="PTHR43806:SF11">
    <property type="entry name" value="CEREVISIN-RELATED"/>
    <property type="match status" value="1"/>
</dbReference>
<keyword evidence="3 5" id="KW-0378">Hydrolase</keyword>
<comment type="similarity">
    <text evidence="1 5">Belongs to the peptidase S8 family.</text>
</comment>
<feature type="active site" description="Charge relay system" evidence="5">
    <location>
        <position position="677"/>
    </location>
</feature>
<keyword evidence="9" id="KW-1185">Reference proteome</keyword>